<dbReference type="Gene3D" id="6.10.250.2950">
    <property type="match status" value="1"/>
</dbReference>
<feature type="region of interest" description="Disordered" evidence="11">
    <location>
        <begin position="135"/>
        <end position="167"/>
    </location>
</feature>
<feature type="transmembrane region" description="Helical" evidence="12">
    <location>
        <begin position="33"/>
        <end position="48"/>
    </location>
</feature>
<evidence type="ECO:0000256" key="12">
    <source>
        <dbReference type="SAM" id="Phobius"/>
    </source>
</evidence>
<dbReference type="GO" id="GO:0030970">
    <property type="term" value="P:retrograde protein transport, ER to cytosol"/>
    <property type="evidence" value="ECO:0007669"/>
    <property type="project" value="TreeGrafter"/>
</dbReference>
<evidence type="ECO:0000256" key="4">
    <source>
        <dbReference type="ARBA" id="ARBA00022490"/>
    </source>
</evidence>
<keyword evidence="9 12" id="KW-0472">Membrane</keyword>
<dbReference type="AlphaFoldDB" id="A0A8C5RC61"/>
<evidence type="ECO:0000256" key="11">
    <source>
        <dbReference type="SAM" id="MobiDB-lite"/>
    </source>
</evidence>
<proteinExistence type="inferred from homology"/>
<organism evidence="13 14">
    <name type="scientific">Laticauda laticaudata</name>
    <name type="common">Blue-ringed sea krait</name>
    <name type="synonym">Blue-lipped sea krait</name>
    <dbReference type="NCBI Taxonomy" id="8630"/>
    <lineage>
        <taxon>Eukaryota</taxon>
        <taxon>Metazoa</taxon>
        <taxon>Chordata</taxon>
        <taxon>Craniata</taxon>
        <taxon>Vertebrata</taxon>
        <taxon>Euteleostomi</taxon>
        <taxon>Lepidosauria</taxon>
        <taxon>Squamata</taxon>
        <taxon>Bifurcata</taxon>
        <taxon>Unidentata</taxon>
        <taxon>Episquamata</taxon>
        <taxon>Toxicofera</taxon>
        <taxon>Serpentes</taxon>
        <taxon>Colubroidea</taxon>
        <taxon>Elapidae</taxon>
        <taxon>Laticaudinae</taxon>
        <taxon>Laticauda</taxon>
    </lineage>
</organism>
<evidence type="ECO:0000256" key="10">
    <source>
        <dbReference type="SAM" id="Coils"/>
    </source>
</evidence>
<dbReference type="PANTHER" id="PTHR28621">
    <property type="entry name" value="SELENOPROTEIN S"/>
    <property type="match status" value="1"/>
</dbReference>
<dbReference type="InterPro" id="IPR009703">
    <property type="entry name" value="Selenoprotein_S"/>
</dbReference>
<evidence type="ECO:0000313" key="14">
    <source>
        <dbReference type="Proteomes" id="UP000694406"/>
    </source>
</evidence>
<keyword evidence="5 12" id="KW-0812">Transmembrane</keyword>
<evidence type="ECO:0000256" key="6">
    <source>
        <dbReference type="ARBA" id="ARBA00022824"/>
    </source>
</evidence>
<evidence type="ECO:0000256" key="7">
    <source>
        <dbReference type="ARBA" id="ARBA00022933"/>
    </source>
</evidence>
<dbReference type="GeneTree" id="ENSGT00940000166109"/>
<evidence type="ECO:0000256" key="2">
    <source>
        <dbReference type="ARBA" id="ARBA00004496"/>
    </source>
</evidence>
<comment type="similarity">
    <text evidence="3">Belongs to the selenoprotein S family.</text>
</comment>
<keyword evidence="10" id="KW-0175">Coiled coil</keyword>
<keyword evidence="4" id="KW-0963">Cytoplasm</keyword>
<comment type="subcellular location">
    <subcellularLocation>
        <location evidence="2">Cytoplasm</location>
    </subcellularLocation>
    <subcellularLocation>
        <location evidence="1">Endoplasmic reticulum membrane</location>
        <topology evidence="1">Single-pass membrane protein</topology>
    </subcellularLocation>
</comment>
<evidence type="ECO:0000256" key="9">
    <source>
        <dbReference type="ARBA" id="ARBA00023136"/>
    </source>
</evidence>
<dbReference type="Ensembl" id="ENSLLTT00000000457.1">
    <property type="protein sequence ID" value="ENSLLTP00000000446.1"/>
    <property type="gene ID" value="ENSLLTG00000000361.1"/>
</dbReference>
<keyword evidence="8 12" id="KW-1133">Transmembrane helix</keyword>
<dbReference type="GO" id="GO:0036502">
    <property type="term" value="C:Derlin-1-VIMP complex"/>
    <property type="evidence" value="ECO:0007669"/>
    <property type="project" value="TreeGrafter"/>
</dbReference>
<feature type="compositionally biased region" description="Polar residues" evidence="11">
    <location>
        <begin position="135"/>
        <end position="146"/>
    </location>
</feature>
<feature type="coiled-coil region" evidence="10">
    <location>
        <begin position="88"/>
        <end position="115"/>
    </location>
</feature>
<dbReference type="Proteomes" id="UP000694406">
    <property type="component" value="Unplaced"/>
</dbReference>
<keyword evidence="7" id="KW-0712">Selenocysteine</keyword>
<protein>
    <recommendedName>
        <fullName evidence="15">Selenoprotein S</fullName>
    </recommendedName>
</protein>
<keyword evidence="6" id="KW-0256">Endoplasmic reticulum</keyword>
<accession>A0A8C5RC61</accession>
<name>A0A8C5RC61_LATLA</name>
<evidence type="ECO:0000313" key="13">
    <source>
        <dbReference type="Ensembl" id="ENSLLTP00000000446.1"/>
    </source>
</evidence>
<reference evidence="13" key="2">
    <citation type="submission" date="2025-09" db="UniProtKB">
        <authorList>
            <consortium name="Ensembl"/>
        </authorList>
    </citation>
    <scope>IDENTIFICATION</scope>
</reference>
<dbReference type="PANTHER" id="PTHR28621:SF1">
    <property type="entry name" value="SELENOPROTEIN S"/>
    <property type="match status" value="1"/>
</dbReference>
<evidence type="ECO:0000256" key="3">
    <source>
        <dbReference type="ARBA" id="ARBA00011034"/>
    </source>
</evidence>
<dbReference type="GO" id="GO:0036513">
    <property type="term" value="C:Derlin-1 retrotranslocation complex"/>
    <property type="evidence" value="ECO:0007669"/>
    <property type="project" value="TreeGrafter"/>
</dbReference>
<reference evidence="13" key="1">
    <citation type="submission" date="2025-08" db="UniProtKB">
        <authorList>
            <consortium name="Ensembl"/>
        </authorList>
    </citation>
    <scope>IDENTIFICATION</scope>
</reference>
<keyword evidence="14" id="KW-1185">Reference proteome</keyword>
<sequence>MEDDVAVDPQGPLAGQEGVQFFLQAVNSLFSDYGWYILFALIGVYLLVQKLSKNLQGTKGSSVPKTAIEPDDVVKQQEALLAARMKMQEQLNAQAEKFKEKQKMLKEEKRKQKIAMWESMQEGKSYKATLQHNQEPMAEASTSTTVVKPKPNRKPLRGEDPSHPGYKLFQLLPSKQRYRALHTRTTRHKGSFFLKAITLLNK</sequence>
<evidence type="ECO:0000256" key="8">
    <source>
        <dbReference type="ARBA" id="ARBA00022989"/>
    </source>
</evidence>
<evidence type="ECO:0000256" key="1">
    <source>
        <dbReference type="ARBA" id="ARBA00004389"/>
    </source>
</evidence>
<evidence type="ECO:0008006" key="15">
    <source>
        <dbReference type="Google" id="ProtNLM"/>
    </source>
</evidence>
<dbReference type="Pfam" id="PF06936">
    <property type="entry name" value="Selenoprotein_S"/>
    <property type="match status" value="1"/>
</dbReference>
<dbReference type="GO" id="GO:0030968">
    <property type="term" value="P:endoplasmic reticulum unfolded protein response"/>
    <property type="evidence" value="ECO:0007669"/>
    <property type="project" value="TreeGrafter"/>
</dbReference>
<evidence type="ECO:0000256" key="5">
    <source>
        <dbReference type="ARBA" id="ARBA00022692"/>
    </source>
</evidence>